<dbReference type="AlphaFoldDB" id="A0A1D3JEN8"/>
<dbReference type="Pfam" id="PF05795">
    <property type="entry name" value="Plasmodium_Vir"/>
    <property type="match status" value="1"/>
</dbReference>
<proteinExistence type="predicted"/>
<dbReference type="EMBL" id="FLRI01000426">
    <property type="protein sequence ID" value="SBT84331.1"/>
    <property type="molecule type" value="Genomic_DNA"/>
</dbReference>
<accession>A0A1D3JEN8</accession>
<sequence length="359" mass="42812">MMSSLLDNFTYEDFKSDHEILENSNFHRIYKKFNDEYKVDDTAKEKCNQIEKELSNTYNDKELILNFCRILYKIIAKVKVWQNDDEEEISEDNKMYCLHLKYWLYEKVETGNEKGLNINNEFQSWKDKLESHIKGKLEHTCTFNELKWTDVDKIRSIYAFILIYYRNLKNFYKNKLIKCKYMDYLGKGLKEYHESIKLCSGEKEKDNYCKEFNEFREIYKIDKLYWENSTLKTEYNYADESTEDCPLNIESLQNPLIISYRNKNNILYFSNEPIDFQKSTIISASSAIGTTVGISAFLLYLYKYTSLGSLFLTRMKKQNTTFDNMDPETHNFTLLTSEVGNTNFDNTDYNIGYYSLNNS</sequence>
<name>A0A1D3JEN8_PLAOA</name>
<organism evidence="1 2">
    <name type="scientific">Plasmodium ovale</name>
    <name type="common">malaria parasite P. ovale</name>
    <dbReference type="NCBI Taxonomy" id="36330"/>
    <lineage>
        <taxon>Eukaryota</taxon>
        <taxon>Sar</taxon>
        <taxon>Alveolata</taxon>
        <taxon>Apicomplexa</taxon>
        <taxon>Aconoidasida</taxon>
        <taxon>Haemosporida</taxon>
        <taxon>Plasmodiidae</taxon>
        <taxon>Plasmodium</taxon>
        <taxon>Plasmodium (Plasmodium)</taxon>
    </lineage>
</organism>
<evidence type="ECO:0000313" key="1">
    <source>
        <dbReference type="EMBL" id="SBT84331.1"/>
    </source>
</evidence>
<dbReference type="VEuPathDB" id="PlasmoDB:POWCR01_000098700"/>
<evidence type="ECO:0000313" key="2">
    <source>
        <dbReference type="Proteomes" id="UP000242942"/>
    </source>
</evidence>
<dbReference type="OrthoDB" id="389511at2759"/>
<gene>
    <name evidence="1" type="primary">PocGH01_00190100</name>
    <name evidence="1" type="ORF">POCGH01_00190100</name>
</gene>
<dbReference type="InterPro" id="IPR008780">
    <property type="entry name" value="Plasmodium_Vir"/>
</dbReference>
<reference evidence="1 2" key="1">
    <citation type="submission" date="2016-06" db="EMBL/GenBank/DDBJ databases">
        <authorList>
            <consortium name="Pathogen Informatics"/>
        </authorList>
    </citation>
    <scope>NUCLEOTIDE SEQUENCE [LARGE SCALE GENOMIC DNA]</scope>
    <source>
        <strain evidence="1">PocGH01</strain>
    </source>
</reference>
<keyword evidence="2" id="KW-1185">Reference proteome</keyword>
<protein>
    <submittedName>
        <fullName evidence="1">PIR protein</fullName>
    </submittedName>
</protein>
<dbReference type="Proteomes" id="UP000242942">
    <property type="component" value="Unassembled WGS sequence"/>
</dbReference>
<dbReference type="VEuPathDB" id="PlasmoDB:PocGH01_00190100"/>